<dbReference type="InterPro" id="IPR050491">
    <property type="entry name" value="AmpC-like"/>
</dbReference>
<evidence type="ECO:0000313" key="4">
    <source>
        <dbReference type="Proteomes" id="UP000248987"/>
    </source>
</evidence>
<sequence length="397" mass="45353">MKKLKNKLIYFSILIISFLACKTETKTENENPEQLKTEKIDSLANRYLELNRFSGVVLVTKKDTIFYSNNFGLADYENKTPFSNKTSFKIGKISEIIIGSIIREMAIKDKFQLSDNISKYLPELKSDLTINDLLNHKQNSTIESSDKIEESDLDYNTLGLLIEKISGKSFQENIEEYGKDLELENTYFEKTNSALAVGYLYHNYQGNGLELQTSPVSNSEETFKNDGLKSTANDLAKIISSNSVSELDIDGYLENDGFSYSIVNNPQNKTSIIVLSNRKHPVAKEISNSIALILEDKEYRIPLARKQFDINKKLLKEYSGSYSMNENMNLEVLNENDSLFVMMGPNKIHLIPQSENQFYMEQMDASMRFLRGTNNKVEEVILLDGFLDGNKIKRTKK</sequence>
<evidence type="ECO:0000256" key="1">
    <source>
        <dbReference type="SAM" id="SignalP"/>
    </source>
</evidence>
<protein>
    <submittedName>
        <fullName evidence="3">CubicO group peptidase (Beta-lactamase class C family)</fullName>
    </submittedName>
</protein>
<dbReference type="AlphaFoldDB" id="A0A327RM65"/>
<dbReference type="PROSITE" id="PS51257">
    <property type="entry name" value="PROKAR_LIPOPROTEIN"/>
    <property type="match status" value="1"/>
</dbReference>
<dbReference type="Gene3D" id="3.40.710.10">
    <property type="entry name" value="DD-peptidase/beta-lactamase superfamily"/>
    <property type="match status" value="2"/>
</dbReference>
<evidence type="ECO:0000313" key="3">
    <source>
        <dbReference type="EMBL" id="RAJ17365.1"/>
    </source>
</evidence>
<name>A0A327RM65_9FLAO</name>
<keyword evidence="4" id="KW-1185">Reference proteome</keyword>
<dbReference type="Pfam" id="PF00144">
    <property type="entry name" value="Beta-lactamase"/>
    <property type="match status" value="1"/>
</dbReference>
<reference evidence="3 4" key="1">
    <citation type="submission" date="2018-06" db="EMBL/GenBank/DDBJ databases">
        <title>Genomic Encyclopedia of Archaeal and Bacterial Type Strains, Phase II (KMG-II): from individual species to whole genera.</title>
        <authorList>
            <person name="Goeker M."/>
        </authorList>
    </citation>
    <scope>NUCLEOTIDE SEQUENCE [LARGE SCALE GENOMIC DNA]</scope>
    <source>
        <strain evidence="3 4">DSM 12408</strain>
    </source>
</reference>
<gene>
    <name evidence="3" type="ORF">LX77_03887</name>
</gene>
<accession>A0A327RM65</accession>
<evidence type="ECO:0000259" key="2">
    <source>
        <dbReference type="Pfam" id="PF00144"/>
    </source>
</evidence>
<dbReference type="EMBL" id="QLLQ01000040">
    <property type="protein sequence ID" value="RAJ17365.1"/>
    <property type="molecule type" value="Genomic_DNA"/>
</dbReference>
<feature type="signal peptide" evidence="1">
    <location>
        <begin position="1"/>
        <end position="22"/>
    </location>
</feature>
<dbReference type="PANTHER" id="PTHR46825:SF9">
    <property type="entry name" value="BETA-LACTAMASE-RELATED DOMAIN-CONTAINING PROTEIN"/>
    <property type="match status" value="1"/>
</dbReference>
<dbReference type="Proteomes" id="UP000248987">
    <property type="component" value="Unassembled WGS sequence"/>
</dbReference>
<dbReference type="InterPro" id="IPR001466">
    <property type="entry name" value="Beta-lactam-related"/>
</dbReference>
<proteinExistence type="predicted"/>
<dbReference type="SUPFAM" id="SSF56601">
    <property type="entry name" value="beta-lactamase/transpeptidase-like"/>
    <property type="match status" value="1"/>
</dbReference>
<dbReference type="InterPro" id="IPR012338">
    <property type="entry name" value="Beta-lactam/transpept-like"/>
</dbReference>
<comment type="caution">
    <text evidence="3">The sequence shown here is derived from an EMBL/GenBank/DDBJ whole genome shotgun (WGS) entry which is preliminary data.</text>
</comment>
<keyword evidence="1" id="KW-0732">Signal</keyword>
<feature type="domain" description="Beta-lactamase-related" evidence="2">
    <location>
        <begin position="49"/>
        <end position="239"/>
    </location>
</feature>
<feature type="chain" id="PRO_5016298116" evidence="1">
    <location>
        <begin position="23"/>
        <end position="397"/>
    </location>
</feature>
<dbReference type="RefSeq" id="WP_111626076.1">
    <property type="nucleotide sequence ID" value="NZ_QLLQ01000040.1"/>
</dbReference>
<dbReference type="PANTHER" id="PTHR46825">
    <property type="entry name" value="D-ALANYL-D-ALANINE-CARBOXYPEPTIDASE/ENDOPEPTIDASE AMPH"/>
    <property type="match status" value="1"/>
</dbReference>
<organism evidence="3 4">
    <name type="scientific">Gelidibacter algens</name>
    <dbReference type="NCBI Taxonomy" id="49280"/>
    <lineage>
        <taxon>Bacteria</taxon>
        <taxon>Pseudomonadati</taxon>
        <taxon>Bacteroidota</taxon>
        <taxon>Flavobacteriia</taxon>
        <taxon>Flavobacteriales</taxon>
        <taxon>Flavobacteriaceae</taxon>
        <taxon>Gelidibacter</taxon>
    </lineage>
</organism>